<evidence type="ECO:0000259" key="2">
    <source>
        <dbReference type="PROSITE" id="PS51464"/>
    </source>
</evidence>
<dbReference type="PANTHER" id="PTHR43443:SF1">
    <property type="entry name" value="3-HEXULOSE-6-PHOSPHATE ISOMERASE"/>
    <property type="match status" value="1"/>
</dbReference>
<organism evidence="4 5">
    <name type="scientific">Tetragenococcus osmophilus</name>
    <dbReference type="NCBI Taxonomy" id="526944"/>
    <lineage>
        <taxon>Bacteria</taxon>
        <taxon>Bacillati</taxon>
        <taxon>Bacillota</taxon>
        <taxon>Bacilli</taxon>
        <taxon>Lactobacillales</taxon>
        <taxon>Enterococcaceae</taxon>
        <taxon>Tetragenococcus</taxon>
    </lineage>
</organism>
<sequence>MYLFDQKRNGKEVRDPRYNYAIASFLANELQLDESIMRFYINQPAVIIGKHQNAFAEVNLNYLEKEQIYLVRRSSGGGSVYHDQGTLIYGFIGDNDHDSYQDFSRFTQPIVRALQRLGVKEAQFGGRNGSGEKMDNFQKLTKNALDELSQVFAKMNEEDVRLLLDSIEKTERIFLLGAGREGLSTREFAMRLMHLGKEAHWLWDDTTPEVRPGDLFICACGSADVSHENVICNNAKQAGANLLLITPSSEGYLLSIADIVIKVPSMAYKAVYHSEDDYVATNQTMGNQFEQALLIFFDVIVMMLKDELGLTNEDMEARHRNVE</sequence>
<dbReference type="RefSeq" id="WP_227874516.1">
    <property type="nucleotide sequence ID" value="NZ_BSUW01000001.1"/>
</dbReference>
<dbReference type="GO" id="GO:0016740">
    <property type="term" value="F:transferase activity"/>
    <property type="evidence" value="ECO:0007669"/>
    <property type="project" value="UniProtKB-ARBA"/>
</dbReference>
<proteinExistence type="inferred from homology"/>
<comment type="caution">
    <text evidence="4">The sequence shown here is derived from an EMBL/GenBank/DDBJ whole genome shotgun (WGS) entry which is preliminary data.</text>
</comment>
<dbReference type="GO" id="GO:1901135">
    <property type="term" value="P:carbohydrate derivative metabolic process"/>
    <property type="evidence" value="ECO:0007669"/>
    <property type="project" value="InterPro"/>
</dbReference>
<dbReference type="InterPro" id="IPR045864">
    <property type="entry name" value="aa-tRNA-synth_II/BPL/LPL"/>
</dbReference>
<dbReference type="Gene3D" id="3.40.50.10490">
    <property type="entry name" value="Glucose-6-phosphate isomerase like protein, domain 1"/>
    <property type="match status" value="1"/>
</dbReference>
<protein>
    <submittedName>
        <fullName evidence="4">Uncharacterized protein</fullName>
    </submittedName>
</protein>
<dbReference type="EMBL" id="BSUW01000001">
    <property type="protein sequence ID" value="GMA71895.1"/>
    <property type="molecule type" value="Genomic_DNA"/>
</dbReference>
<evidence type="ECO:0000313" key="4">
    <source>
        <dbReference type="EMBL" id="GMA71895.1"/>
    </source>
</evidence>
<name>A0AA37XJ79_9ENTE</name>
<dbReference type="Gene3D" id="3.30.930.10">
    <property type="entry name" value="Bira Bifunctional Protein, Domain 2"/>
    <property type="match status" value="1"/>
</dbReference>
<dbReference type="GO" id="GO:0016853">
    <property type="term" value="F:isomerase activity"/>
    <property type="evidence" value="ECO:0007669"/>
    <property type="project" value="InterPro"/>
</dbReference>
<evidence type="ECO:0000313" key="5">
    <source>
        <dbReference type="Proteomes" id="UP001157039"/>
    </source>
</evidence>
<dbReference type="PANTHER" id="PTHR43443">
    <property type="entry name" value="3-HEXULOSE-6-PHOSPHATE ISOMERASE"/>
    <property type="match status" value="1"/>
</dbReference>
<dbReference type="CDD" id="cd05005">
    <property type="entry name" value="SIS_PHI"/>
    <property type="match status" value="1"/>
</dbReference>
<evidence type="ECO:0000256" key="1">
    <source>
        <dbReference type="ARBA" id="ARBA00009235"/>
    </source>
</evidence>
<dbReference type="GO" id="GO:0097367">
    <property type="term" value="F:carbohydrate derivative binding"/>
    <property type="evidence" value="ECO:0007669"/>
    <property type="project" value="InterPro"/>
</dbReference>
<reference evidence="4 5" key="1">
    <citation type="journal article" date="2014" name="Int. J. Syst. Evol. Microbiol.">
        <title>Complete genome sequence of Corynebacterium casei LMG S-19264T (=DSM 44701T), isolated from a smear-ripened cheese.</title>
        <authorList>
            <consortium name="US DOE Joint Genome Institute (JGI-PGF)"/>
            <person name="Walter F."/>
            <person name="Albersmeier A."/>
            <person name="Kalinowski J."/>
            <person name="Ruckert C."/>
        </authorList>
    </citation>
    <scope>NUCLEOTIDE SEQUENCE [LARGE SCALE GENOMIC DNA]</scope>
    <source>
        <strain evidence="4 5">NBRC 114545</strain>
    </source>
</reference>
<dbReference type="InterPro" id="IPR004143">
    <property type="entry name" value="BPL_LPL_catalytic"/>
</dbReference>
<dbReference type="PROSITE" id="PS51733">
    <property type="entry name" value="BPL_LPL_CATALYTIC"/>
    <property type="match status" value="1"/>
</dbReference>
<dbReference type="AlphaFoldDB" id="A0AA37XJ79"/>
<gene>
    <name evidence="4" type="ORF">GCM10025885_09440</name>
</gene>
<accession>A0AA37XJ79</accession>
<evidence type="ECO:0000259" key="3">
    <source>
        <dbReference type="PROSITE" id="PS51733"/>
    </source>
</evidence>
<dbReference type="Proteomes" id="UP001157039">
    <property type="component" value="Unassembled WGS sequence"/>
</dbReference>
<dbReference type="SUPFAM" id="SSF53697">
    <property type="entry name" value="SIS domain"/>
    <property type="match status" value="1"/>
</dbReference>
<comment type="similarity">
    <text evidence="1">Belongs to the SIS family. PHI subfamily.</text>
</comment>
<dbReference type="GO" id="GO:0140096">
    <property type="term" value="F:catalytic activity, acting on a protein"/>
    <property type="evidence" value="ECO:0007669"/>
    <property type="project" value="UniProtKB-ARBA"/>
</dbReference>
<dbReference type="InterPro" id="IPR046348">
    <property type="entry name" value="SIS_dom_sf"/>
</dbReference>
<feature type="domain" description="SIS" evidence="2">
    <location>
        <begin position="163"/>
        <end position="310"/>
    </location>
</feature>
<dbReference type="PROSITE" id="PS51464">
    <property type="entry name" value="SIS"/>
    <property type="match status" value="1"/>
</dbReference>
<dbReference type="InterPro" id="IPR001347">
    <property type="entry name" value="SIS_dom"/>
</dbReference>
<dbReference type="Pfam" id="PF21948">
    <property type="entry name" value="LplA-B_cat"/>
    <property type="match status" value="1"/>
</dbReference>
<feature type="domain" description="BPL/LPL catalytic" evidence="3">
    <location>
        <begin position="31"/>
        <end position="204"/>
    </location>
</feature>
<dbReference type="InterPro" id="IPR017552">
    <property type="entry name" value="PHI/rmpB"/>
</dbReference>
<dbReference type="SUPFAM" id="SSF55681">
    <property type="entry name" value="Class II aaRS and biotin synthetases"/>
    <property type="match status" value="1"/>
</dbReference>
<dbReference type="GO" id="GO:0009249">
    <property type="term" value="P:protein lipoylation"/>
    <property type="evidence" value="ECO:0007669"/>
    <property type="project" value="UniProtKB-ARBA"/>
</dbReference>